<evidence type="ECO:0000313" key="2">
    <source>
        <dbReference type="Proteomes" id="UP000683000"/>
    </source>
</evidence>
<protein>
    <submittedName>
        <fullName evidence="1">Uncharacterized protein</fullName>
    </submittedName>
</protein>
<sequence length="89" mass="10423">MSLCNAALTAQETPRLRSSQPRVSGFWVPKELRIPSAMYDKYANTFAAYERHTGSRHLLDTWNYSSRRLTSRTVERRPRDWNATTGLYR</sequence>
<evidence type="ECO:0000313" key="1">
    <source>
        <dbReference type="EMBL" id="KAG6369341.1"/>
    </source>
</evidence>
<comment type="caution">
    <text evidence="1">The sequence shown here is derived from an EMBL/GenBank/DDBJ whole genome shotgun (WGS) entry which is preliminary data.</text>
</comment>
<reference evidence="1" key="1">
    <citation type="submission" date="2021-03" db="EMBL/GenBank/DDBJ databases">
        <title>Evolutionary innovations through gain and loss of genes in the ectomycorrhizal Boletales.</title>
        <authorList>
            <person name="Wu G."/>
            <person name="Miyauchi S."/>
            <person name="Morin E."/>
            <person name="Yang Z.-L."/>
            <person name="Xu J."/>
            <person name="Martin F.M."/>
        </authorList>
    </citation>
    <scope>NUCLEOTIDE SEQUENCE</scope>
    <source>
        <strain evidence="1">BR01</strain>
    </source>
</reference>
<gene>
    <name evidence="1" type="ORF">JVT61DRAFT_15020</name>
</gene>
<dbReference type="Proteomes" id="UP000683000">
    <property type="component" value="Unassembled WGS sequence"/>
</dbReference>
<accession>A0A8I2YCH2</accession>
<name>A0A8I2YCH2_9AGAM</name>
<keyword evidence="2" id="KW-1185">Reference proteome</keyword>
<dbReference type="EMBL" id="JAGFBS010000088">
    <property type="protein sequence ID" value="KAG6369341.1"/>
    <property type="molecule type" value="Genomic_DNA"/>
</dbReference>
<proteinExistence type="predicted"/>
<organism evidence="1 2">
    <name type="scientific">Boletus reticuloceps</name>
    <dbReference type="NCBI Taxonomy" id="495285"/>
    <lineage>
        <taxon>Eukaryota</taxon>
        <taxon>Fungi</taxon>
        <taxon>Dikarya</taxon>
        <taxon>Basidiomycota</taxon>
        <taxon>Agaricomycotina</taxon>
        <taxon>Agaricomycetes</taxon>
        <taxon>Agaricomycetidae</taxon>
        <taxon>Boletales</taxon>
        <taxon>Boletineae</taxon>
        <taxon>Boletaceae</taxon>
        <taxon>Boletoideae</taxon>
        <taxon>Boletus</taxon>
    </lineage>
</organism>
<dbReference type="AlphaFoldDB" id="A0A8I2YCH2"/>